<dbReference type="EMBL" id="BAAANF010000019">
    <property type="protein sequence ID" value="GAA1703359.1"/>
    <property type="molecule type" value="Genomic_DNA"/>
</dbReference>
<reference evidence="1 2" key="1">
    <citation type="journal article" date="2019" name="Int. J. Syst. Evol. Microbiol.">
        <title>The Global Catalogue of Microorganisms (GCM) 10K type strain sequencing project: providing services to taxonomists for standard genome sequencing and annotation.</title>
        <authorList>
            <consortium name="The Broad Institute Genomics Platform"/>
            <consortium name="The Broad Institute Genome Sequencing Center for Infectious Disease"/>
            <person name="Wu L."/>
            <person name="Ma J."/>
        </authorList>
    </citation>
    <scope>NUCLEOTIDE SEQUENCE [LARGE SCALE GENOMIC DNA]</scope>
    <source>
        <strain evidence="1 2">JCM 14307</strain>
    </source>
</reference>
<evidence type="ECO:0000313" key="1">
    <source>
        <dbReference type="EMBL" id="GAA1703359.1"/>
    </source>
</evidence>
<comment type="caution">
    <text evidence="1">The sequence shown here is derived from an EMBL/GenBank/DDBJ whole genome shotgun (WGS) entry which is preliminary data.</text>
</comment>
<name>A0ABN2IE42_9ACTN</name>
<keyword evidence="2" id="KW-1185">Reference proteome</keyword>
<accession>A0ABN2IE42</accession>
<organism evidence="1 2">
    <name type="scientific">Kribbella yunnanensis</name>
    <dbReference type="NCBI Taxonomy" id="190194"/>
    <lineage>
        <taxon>Bacteria</taxon>
        <taxon>Bacillati</taxon>
        <taxon>Actinomycetota</taxon>
        <taxon>Actinomycetes</taxon>
        <taxon>Propionibacteriales</taxon>
        <taxon>Kribbellaceae</taxon>
        <taxon>Kribbella</taxon>
    </lineage>
</organism>
<sequence length="95" mass="10377">MKILHAQLHLLDRQLIDKGSGHLLGKVDDVELDLDADPPVVTALISGRNHVPAEQITGIDTAIKIDPRDLVLDPHDVWVERHIIDKIPGAGDATD</sequence>
<proteinExistence type="predicted"/>
<dbReference type="Proteomes" id="UP001500280">
    <property type="component" value="Unassembled WGS sequence"/>
</dbReference>
<evidence type="ECO:0008006" key="3">
    <source>
        <dbReference type="Google" id="ProtNLM"/>
    </source>
</evidence>
<protein>
    <recommendedName>
        <fullName evidence="3">PRC-barrel domain containing protein</fullName>
    </recommendedName>
</protein>
<dbReference type="RefSeq" id="WP_344158839.1">
    <property type="nucleotide sequence ID" value="NZ_BAAANF010000019.1"/>
</dbReference>
<gene>
    <name evidence="1" type="ORF">GCM10009745_58500</name>
</gene>
<evidence type="ECO:0000313" key="2">
    <source>
        <dbReference type="Proteomes" id="UP001500280"/>
    </source>
</evidence>